<evidence type="ECO:0000256" key="2">
    <source>
        <dbReference type="SAM" id="Phobius"/>
    </source>
</evidence>
<feature type="domain" description="TOD1/MUCI70 glycosyltransferase-like" evidence="3">
    <location>
        <begin position="564"/>
        <end position="661"/>
    </location>
</feature>
<feature type="domain" description="TOD1/MUCI70 glycosyltransferase-like" evidence="3">
    <location>
        <begin position="702"/>
        <end position="932"/>
    </location>
</feature>
<reference evidence="5 6" key="1">
    <citation type="submission" date="2021-05" db="EMBL/GenBank/DDBJ databases">
        <title>Genome Assembly of Synthetic Allotetraploid Brassica napus Reveals Homoeologous Exchanges between Subgenomes.</title>
        <authorList>
            <person name="Davis J.T."/>
        </authorList>
    </citation>
    <scope>NUCLEOTIDE SEQUENCE [LARGE SCALE GENOMIC DNA]</scope>
    <source>
        <strain evidence="6">cv. Da-Ae</strain>
        <tissue evidence="5">Seedling</tissue>
    </source>
</reference>
<feature type="compositionally biased region" description="Basic and acidic residues" evidence="1">
    <location>
        <begin position="479"/>
        <end position="506"/>
    </location>
</feature>
<evidence type="ECO:0000256" key="1">
    <source>
        <dbReference type="SAM" id="MobiDB-lite"/>
    </source>
</evidence>
<protein>
    <recommendedName>
        <fullName evidence="7">Essential protein Yae1 N-terminal domain-containing protein</fullName>
    </recommendedName>
</protein>
<dbReference type="EMBL" id="JAGKQM010000009">
    <property type="protein sequence ID" value="KAH0910867.1"/>
    <property type="molecule type" value="Genomic_DNA"/>
</dbReference>
<dbReference type="Pfam" id="PF09811">
    <property type="entry name" value="Yae1_N"/>
    <property type="match status" value="1"/>
</dbReference>
<feature type="compositionally biased region" description="Acidic residues" evidence="1">
    <location>
        <begin position="457"/>
        <end position="478"/>
    </location>
</feature>
<gene>
    <name evidence="5" type="ORF">HID58_034188</name>
</gene>
<keyword evidence="2" id="KW-1133">Transmembrane helix</keyword>
<evidence type="ECO:0000259" key="4">
    <source>
        <dbReference type="Pfam" id="PF09811"/>
    </source>
</evidence>
<dbReference type="InterPro" id="IPR019191">
    <property type="entry name" value="Essential_protein_Yae1_N"/>
</dbReference>
<comment type="caution">
    <text evidence="5">The sequence shown here is derived from an EMBL/GenBank/DDBJ whole genome shotgun (WGS) entry which is preliminary data.</text>
</comment>
<feature type="domain" description="Essential protein Yae1 N-terminal" evidence="4">
    <location>
        <begin position="88"/>
        <end position="125"/>
    </location>
</feature>
<dbReference type="PANTHER" id="PTHR12956:SF24">
    <property type="entry name" value="TRANSMEMBRANE PROTEIN (DUF616)"/>
    <property type="match status" value="1"/>
</dbReference>
<keyword evidence="2" id="KW-0812">Transmembrane</keyword>
<sequence>WPSKSLRTLTSFGSNFAVERMEPSEDDKSNFAKELYGEGLQLSKPGNDDHNLEGLDGSFFGSSNDEPSEAYSMNKEAEKIREKFHTVGYRDGISAGQEASAQEGYNVGYRESVLAGYKFGIVRGVSSAIAFFPDELREKLIDEQETKDKFRKLHDSVHALSTEAAMKVFYGTLTTKQVDDKSGEEGSDSSLASITSTTDLASYLDWTHRPREAWRRRLDFLVLVLVLQPTWRAIQPASFTLEISFSTTFSVDNASMAQYRQSGTERFNGRVGGSYPHNGASSSEHIAIGIRNGVGGATQHGKTNRWRRSVVRPERIRRLGIGSVVFVICLVLVLTVLAYYYISGFTNSGYDDKDSYDGDFLANVTRIDPEKVLEFGQGSVVHGRDSRYWDKDDRRRDDDYNEDGVEHLSEDKHVVAQVKGNVGFYNEAGRNELNKYEAEYQASLVNGGGGGDHEALDVDPNDDDAIDSQGDEYVDDTEDTHKEKKPTEVLSKEHTEEKDSSKRPLEDSSLVSTGAKSGKKSRSDTKRRGRGRRSSGASCEMKLLNSSQPIVEPLNTRKSARFSLQYIDNEDKPDGEEQWEPRFAGHQSLQEREASFFVQDKQIHCGFVKAPKGSPTTGFDLTEDDTNYISRCHIAVISCIFGNSDRLRPPANKMMKMSSFELGTLIVSYNECLNSWHHKVGSVSVFISHGHPSVKISSHGLIKISRLSRKNVCFIVFVDEITMQTLSAEGNAPDRAGFIGLWKLVVVKNLPYADMRRVGKIPKLLPHRLFPSARYSIWLDSKLRLQLDPLLILEYFLWRKGHEYAISNHYDRHCLWEEVAQNKKLNKYNHTVIDQQFEFYKADGLTRFNASDPFKLLPSNVPEGSFIVRAHTPMSNLFSCLWYNEVERFTPRDQLSFAYTYQKLRRMNPDKPFNLHMFKDCERRKIAKLFRHRSEEKRNLIQAALQQ</sequence>
<accession>A0ABQ8C2B6</accession>
<dbReference type="PANTHER" id="PTHR12956">
    <property type="entry name" value="ALKALINE CERAMIDASE-RELATED"/>
    <property type="match status" value="1"/>
</dbReference>
<feature type="non-terminal residue" evidence="5">
    <location>
        <position position="1"/>
    </location>
</feature>
<feature type="region of interest" description="Disordered" evidence="1">
    <location>
        <begin position="445"/>
        <end position="543"/>
    </location>
</feature>
<keyword evidence="2" id="KW-0472">Membrane</keyword>
<evidence type="ECO:0000259" key="3">
    <source>
        <dbReference type="Pfam" id="PF04765"/>
    </source>
</evidence>
<organism evidence="5 6">
    <name type="scientific">Brassica napus</name>
    <name type="common">Rape</name>
    <dbReference type="NCBI Taxonomy" id="3708"/>
    <lineage>
        <taxon>Eukaryota</taxon>
        <taxon>Viridiplantae</taxon>
        <taxon>Streptophyta</taxon>
        <taxon>Embryophyta</taxon>
        <taxon>Tracheophyta</taxon>
        <taxon>Spermatophyta</taxon>
        <taxon>Magnoliopsida</taxon>
        <taxon>eudicotyledons</taxon>
        <taxon>Gunneridae</taxon>
        <taxon>Pentapetalae</taxon>
        <taxon>rosids</taxon>
        <taxon>malvids</taxon>
        <taxon>Brassicales</taxon>
        <taxon>Brassicaceae</taxon>
        <taxon>Brassiceae</taxon>
        <taxon>Brassica</taxon>
    </lineage>
</organism>
<dbReference type="Proteomes" id="UP000824890">
    <property type="component" value="Unassembled WGS sequence"/>
</dbReference>
<feature type="transmembrane region" description="Helical" evidence="2">
    <location>
        <begin position="319"/>
        <end position="342"/>
    </location>
</feature>
<dbReference type="InterPro" id="IPR048354">
    <property type="entry name" value="TOD1_MUCI70_glycTrfase_dom"/>
</dbReference>
<keyword evidence="6" id="KW-1185">Reference proteome</keyword>
<dbReference type="Pfam" id="PF04765">
    <property type="entry name" value="TOD1_MUCI70"/>
    <property type="match status" value="2"/>
</dbReference>
<evidence type="ECO:0000313" key="5">
    <source>
        <dbReference type="EMBL" id="KAH0910867.1"/>
    </source>
</evidence>
<dbReference type="InterPro" id="IPR006852">
    <property type="entry name" value="TOD1_MUCI70"/>
</dbReference>
<evidence type="ECO:0008006" key="7">
    <source>
        <dbReference type="Google" id="ProtNLM"/>
    </source>
</evidence>
<name>A0ABQ8C2B6_BRANA</name>
<proteinExistence type="predicted"/>
<evidence type="ECO:0000313" key="6">
    <source>
        <dbReference type="Proteomes" id="UP000824890"/>
    </source>
</evidence>